<proteinExistence type="inferred from homology"/>
<dbReference type="Proteomes" id="UP000002865">
    <property type="component" value="Chromosome"/>
</dbReference>
<dbReference type="InterPro" id="IPR051259">
    <property type="entry name" value="rRNA_Methyltransferase"/>
</dbReference>
<dbReference type="Gene3D" id="3.40.1280.10">
    <property type="match status" value="1"/>
</dbReference>
<dbReference type="InterPro" id="IPR029064">
    <property type="entry name" value="Ribosomal_eL30-like_sf"/>
</dbReference>
<dbReference type="SUPFAM" id="SSF75217">
    <property type="entry name" value="alpha/beta knot"/>
    <property type="match status" value="1"/>
</dbReference>
<dbReference type="AlphaFoldDB" id="I1ZNE0"/>
<dbReference type="Pfam" id="PF22435">
    <property type="entry name" value="MRM3-like_sub_bind"/>
    <property type="match status" value="1"/>
</dbReference>
<dbReference type="STRING" id="1114965.Spaf_1598"/>
<dbReference type="GO" id="GO:0003723">
    <property type="term" value="F:RNA binding"/>
    <property type="evidence" value="ECO:0007669"/>
    <property type="project" value="InterPro"/>
</dbReference>
<dbReference type="InterPro" id="IPR029028">
    <property type="entry name" value="Alpha/beta_knot_MTases"/>
</dbReference>
<gene>
    <name evidence="5" type="primary">spoU</name>
    <name evidence="5" type="ORF">Spaf_1598</name>
</gene>
<evidence type="ECO:0000256" key="1">
    <source>
        <dbReference type="ARBA" id="ARBA00007228"/>
    </source>
</evidence>
<accession>I1ZNE0</accession>
<feature type="domain" description="RNA 2-O ribose methyltransferase substrate binding" evidence="4">
    <location>
        <begin position="41"/>
        <end position="107"/>
    </location>
</feature>
<dbReference type="GO" id="GO:0006396">
    <property type="term" value="P:RNA processing"/>
    <property type="evidence" value="ECO:0007669"/>
    <property type="project" value="InterPro"/>
</dbReference>
<dbReference type="PANTHER" id="PTHR43191:SF2">
    <property type="entry name" value="RRNA METHYLTRANSFERASE 3, MITOCHONDRIAL"/>
    <property type="match status" value="1"/>
</dbReference>
<sequence>MISSFSLCYNRSMNIITSKSNNVIKNAKKLHQKKYRTDSYLIEGWHLFEEAVENQAIIRQIFVLEAYLDRVENIQNITVVTSEILSLLADSKTPQGIVAEILLEQPELPDPLQGRYLYLEDVQDPGNVGTMIRTADAAGFDGVMLSKASADLYSLKTLRSMQGSHFHIPIWKLDREELFERASQSNLAVLATTLSEASIDYRQLPQIDQFILVMGNEGKGISPEMATRANQLVHITMPGRAESLNVAVAAGILMFHLRNF</sequence>
<evidence type="ECO:0000259" key="4">
    <source>
        <dbReference type="SMART" id="SM00967"/>
    </source>
</evidence>
<dbReference type="InterPro" id="IPR029026">
    <property type="entry name" value="tRNA_m1G_MTases_N"/>
</dbReference>
<dbReference type="KEGG" id="scf:Spaf_1598"/>
<keyword evidence="3" id="KW-0808">Transferase</keyword>
<evidence type="ECO:0000313" key="5">
    <source>
        <dbReference type="EMBL" id="AFJ26564.1"/>
    </source>
</evidence>
<evidence type="ECO:0000256" key="2">
    <source>
        <dbReference type="ARBA" id="ARBA00022603"/>
    </source>
</evidence>
<dbReference type="GO" id="GO:0005737">
    <property type="term" value="C:cytoplasm"/>
    <property type="evidence" value="ECO:0007669"/>
    <property type="project" value="UniProtKB-ARBA"/>
</dbReference>
<reference evidence="5 6" key="1">
    <citation type="journal article" date="2012" name="PLoS ONE">
        <title>Complete Genome and Transcriptomes of Streptococcus parasanguinis FW213: Phylogenic Relations and Potential Virulence Mechanisms.</title>
        <authorList>
            <person name="Geng J."/>
            <person name="Chiu C.H."/>
            <person name="Tang P."/>
            <person name="Chen Y."/>
            <person name="Shieh H.R."/>
            <person name="Hu S."/>
            <person name="Chen Y.Y."/>
        </authorList>
    </citation>
    <scope>NUCLEOTIDE SEQUENCE [LARGE SCALE GENOMIC DNA]</scope>
    <source>
        <strain evidence="5 6">FW213</strain>
    </source>
</reference>
<dbReference type="InterPro" id="IPR013123">
    <property type="entry name" value="SpoU_subst-bd"/>
</dbReference>
<protein>
    <submittedName>
        <fullName evidence="5">SpoU rRNA methylase family protein</fullName>
    </submittedName>
</protein>
<evidence type="ECO:0000256" key="3">
    <source>
        <dbReference type="ARBA" id="ARBA00022679"/>
    </source>
</evidence>
<dbReference type="InterPro" id="IPR001537">
    <property type="entry name" value="SpoU_MeTrfase"/>
</dbReference>
<dbReference type="Gene3D" id="3.30.1330.30">
    <property type="match status" value="1"/>
</dbReference>
<dbReference type="PaxDb" id="1114965-Spaf_1598"/>
<dbReference type="SUPFAM" id="SSF55315">
    <property type="entry name" value="L30e-like"/>
    <property type="match status" value="1"/>
</dbReference>
<dbReference type="PATRIC" id="fig|1114965.3.peg.1536"/>
<dbReference type="PANTHER" id="PTHR43191">
    <property type="entry name" value="RRNA METHYLTRANSFERASE 3"/>
    <property type="match status" value="1"/>
</dbReference>
<evidence type="ECO:0000313" key="6">
    <source>
        <dbReference type="Proteomes" id="UP000002865"/>
    </source>
</evidence>
<dbReference type="CDD" id="cd18095">
    <property type="entry name" value="SpoU-like_rRNA-MTase"/>
    <property type="match status" value="1"/>
</dbReference>
<organism evidence="5 6">
    <name type="scientific">Streptococcus parasanguinis FW213</name>
    <dbReference type="NCBI Taxonomy" id="1114965"/>
    <lineage>
        <taxon>Bacteria</taxon>
        <taxon>Bacillati</taxon>
        <taxon>Bacillota</taxon>
        <taxon>Bacilli</taxon>
        <taxon>Lactobacillales</taxon>
        <taxon>Streptococcaceae</taxon>
        <taxon>Streptococcus</taxon>
    </lineage>
</organism>
<dbReference type="GO" id="GO:0008173">
    <property type="term" value="F:RNA methyltransferase activity"/>
    <property type="evidence" value="ECO:0007669"/>
    <property type="project" value="InterPro"/>
</dbReference>
<dbReference type="GO" id="GO:0032259">
    <property type="term" value="P:methylation"/>
    <property type="evidence" value="ECO:0007669"/>
    <property type="project" value="UniProtKB-KW"/>
</dbReference>
<dbReference type="HOGENOM" id="CLU_021322_3_2_9"/>
<dbReference type="InterPro" id="IPR053888">
    <property type="entry name" value="MRM3-like_sub_bind"/>
</dbReference>
<dbReference type="SMART" id="SM00967">
    <property type="entry name" value="SpoU_sub_bind"/>
    <property type="match status" value="1"/>
</dbReference>
<dbReference type="EMBL" id="CP003122">
    <property type="protein sequence ID" value="AFJ26564.1"/>
    <property type="molecule type" value="Genomic_DNA"/>
</dbReference>
<dbReference type="Pfam" id="PF00588">
    <property type="entry name" value="SpoU_methylase"/>
    <property type="match status" value="1"/>
</dbReference>
<keyword evidence="2 5" id="KW-0489">Methyltransferase</keyword>
<name>I1ZNE0_STRPA</name>
<dbReference type="eggNOG" id="COG0566">
    <property type="taxonomic scope" value="Bacteria"/>
</dbReference>
<comment type="similarity">
    <text evidence="1">Belongs to the class IV-like SAM-binding methyltransferase superfamily. RNA methyltransferase TrmH family.</text>
</comment>